<evidence type="ECO:0008006" key="3">
    <source>
        <dbReference type="Google" id="ProtNLM"/>
    </source>
</evidence>
<dbReference type="Proteomes" id="UP000235145">
    <property type="component" value="Unassembled WGS sequence"/>
</dbReference>
<name>A0A9R1VSM5_LACSA</name>
<comment type="caution">
    <text evidence="1">The sequence shown here is derived from an EMBL/GenBank/DDBJ whole genome shotgun (WGS) entry which is preliminary data.</text>
</comment>
<gene>
    <name evidence="1" type="ORF">LSAT_V11C400181250</name>
</gene>
<sequence>MNDVGDVGDDVITDLEDKIHIDVWKESENKIRLGMQFESKVQVKCMYKSKSNLWVAKCKTLGGEGQSTTTMNYIPRCAWYVRAVKKKNNQMWKITRWLDAHNCFGSCIGNNNRSLNSLTISSYTLRSIEIICCLSSETYTIIY</sequence>
<evidence type="ECO:0000313" key="1">
    <source>
        <dbReference type="EMBL" id="KAJ0209948.1"/>
    </source>
</evidence>
<evidence type="ECO:0000313" key="2">
    <source>
        <dbReference type="Proteomes" id="UP000235145"/>
    </source>
</evidence>
<proteinExistence type="predicted"/>
<keyword evidence="2" id="KW-1185">Reference proteome</keyword>
<protein>
    <recommendedName>
        <fullName evidence="3">Transposase MuDR plant domain-containing protein</fullName>
    </recommendedName>
</protein>
<dbReference type="AlphaFoldDB" id="A0A9R1VSM5"/>
<organism evidence="1 2">
    <name type="scientific">Lactuca sativa</name>
    <name type="common">Garden lettuce</name>
    <dbReference type="NCBI Taxonomy" id="4236"/>
    <lineage>
        <taxon>Eukaryota</taxon>
        <taxon>Viridiplantae</taxon>
        <taxon>Streptophyta</taxon>
        <taxon>Embryophyta</taxon>
        <taxon>Tracheophyta</taxon>
        <taxon>Spermatophyta</taxon>
        <taxon>Magnoliopsida</taxon>
        <taxon>eudicotyledons</taxon>
        <taxon>Gunneridae</taxon>
        <taxon>Pentapetalae</taxon>
        <taxon>asterids</taxon>
        <taxon>campanulids</taxon>
        <taxon>Asterales</taxon>
        <taxon>Asteraceae</taxon>
        <taxon>Cichorioideae</taxon>
        <taxon>Cichorieae</taxon>
        <taxon>Lactucinae</taxon>
        <taxon>Lactuca</taxon>
    </lineage>
</organism>
<dbReference type="EMBL" id="NBSK02000004">
    <property type="protein sequence ID" value="KAJ0209948.1"/>
    <property type="molecule type" value="Genomic_DNA"/>
</dbReference>
<accession>A0A9R1VSM5</accession>
<reference evidence="1 2" key="1">
    <citation type="journal article" date="2017" name="Nat. Commun.">
        <title>Genome assembly with in vitro proximity ligation data and whole-genome triplication in lettuce.</title>
        <authorList>
            <person name="Reyes-Chin-Wo S."/>
            <person name="Wang Z."/>
            <person name="Yang X."/>
            <person name="Kozik A."/>
            <person name="Arikit S."/>
            <person name="Song C."/>
            <person name="Xia L."/>
            <person name="Froenicke L."/>
            <person name="Lavelle D.O."/>
            <person name="Truco M.J."/>
            <person name="Xia R."/>
            <person name="Zhu S."/>
            <person name="Xu C."/>
            <person name="Xu H."/>
            <person name="Xu X."/>
            <person name="Cox K."/>
            <person name="Korf I."/>
            <person name="Meyers B.C."/>
            <person name="Michelmore R.W."/>
        </authorList>
    </citation>
    <scope>NUCLEOTIDE SEQUENCE [LARGE SCALE GENOMIC DNA]</scope>
    <source>
        <strain evidence="2">cv. Salinas</strain>
        <tissue evidence="1">Seedlings</tissue>
    </source>
</reference>